<accession>A0A9P0MW81</accession>
<dbReference type="EMBL" id="OV725082">
    <property type="protein sequence ID" value="CAH1404727.1"/>
    <property type="molecule type" value="Genomic_DNA"/>
</dbReference>
<organism evidence="1 2">
    <name type="scientific">Nezara viridula</name>
    <name type="common">Southern green stink bug</name>
    <name type="synonym">Cimex viridulus</name>
    <dbReference type="NCBI Taxonomy" id="85310"/>
    <lineage>
        <taxon>Eukaryota</taxon>
        <taxon>Metazoa</taxon>
        <taxon>Ecdysozoa</taxon>
        <taxon>Arthropoda</taxon>
        <taxon>Hexapoda</taxon>
        <taxon>Insecta</taxon>
        <taxon>Pterygota</taxon>
        <taxon>Neoptera</taxon>
        <taxon>Paraneoptera</taxon>
        <taxon>Hemiptera</taxon>
        <taxon>Heteroptera</taxon>
        <taxon>Panheteroptera</taxon>
        <taxon>Pentatomomorpha</taxon>
        <taxon>Pentatomoidea</taxon>
        <taxon>Pentatomidae</taxon>
        <taxon>Pentatominae</taxon>
        <taxon>Nezara</taxon>
    </lineage>
</organism>
<reference evidence="1" key="1">
    <citation type="submission" date="2022-01" db="EMBL/GenBank/DDBJ databases">
        <authorList>
            <person name="King R."/>
        </authorList>
    </citation>
    <scope>NUCLEOTIDE SEQUENCE</scope>
</reference>
<sequence>MVHTADLHSSQGRNSFLYVFEYQTKFGDYQQNNMILASCVPLSAVVTRYPSRLVSLPRNGPGLVNVSNCFGPKQPFL</sequence>
<dbReference type="Proteomes" id="UP001152798">
    <property type="component" value="Chromosome 6"/>
</dbReference>
<gene>
    <name evidence="1" type="ORF">NEZAVI_LOCUS13086</name>
</gene>
<protein>
    <submittedName>
        <fullName evidence="1">Uncharacterized protein</fullName>
    </submittedName>
</protein>
<proteinExistence type="predicted"/>
<name>A0A9P0MW81_NEZVI</name>
<evidence type="ECO:0000313" key="1">
    <source>
        <dbReference type="EMBL" id="CAH1404727.1"/>
    </source>
</evidence>
<evidence type="ECO:0000313" key="2">
    <source>
        <dbReference type="Proteomes" id="UP001152798"/>
    </source>
</evidence>
<keyword evidence="2" id="KW-1185">Reference proteome</keyword>
<dbReference type="AlphaFoldDB" id="A0A9P0MW81"/>